<dbReference type="InterPro" id="IPR000847">
    <property type="entry name" value="LysR_HTH_N"/>
</dbReference>
<dbReference type="Proteomes" id="UP001243844">
    <property type="component" value="Unassembled WGS sequence"/>
</dbReference>
<dbReference type="Gene3D" id="3.40.190.10">
    <property type="entry name" value="Periplasmic binding protein-like II"/>
    <property type="match status" value="2"/>
</dbReference>
<keyword evidence="2" id="KW-0805">Transcription regulation</keyword>
<dbReference type="GO" id="GO:0003677">
    <property type="term" value="F:DNA binding"/>
    <property type="evidence" value="ECO:0007669"/>
    <property type="project" value="UniProtKB-KW"/>
</dbReference>
<evidence type="ECO:0000313" key="6">
    <source>
        <dbReference type="EMBL" id="MDQ8935608.1"/>
    </source>
</evidence>
<evidence type="ECO:0000256" key="3">
    <source>
        <dbReference type="ARBA" id="ARBA00023125"/>
    </source>
</evidence>
<dbReference type="Pfam" id="PF03466">
    <property type="entry name" value="LysR_substrate"/>
    <property type="match status" value="1"/>
</dbReference>
<dbReference type="AlphaFoldDB" id="A0AAW8J806"/>
<evidence type="ECO:0000313" key="7">
    <source>
        <dbReference type="Proteomes" id="UP001243844"/>
    </source>
</evidence>
<evidence type="ECO:0000259" key="5">
    <source>
        <dbReference type="PROSITE" id="PS50931"/>
    </source>
</evidence>
<accession>A0AAW8J806</accession>
<gene>
    <name evidence="6" type="ORF">RFH47_07695</name>
</gene>
<dbReference type="PANTHER" id="PTHR30118:SF15">
    <property type="entry name" value="TRANSCRIPTIONAL REGULATORY PROTEIN"/>
    <property type="match status" value="1"/>
</dbReference>
<dbReference type="PROSITE" id="PS50931">
    <property type="entry name" value="HTH_LYSR"/>
    <property type="match status" value="1"/>
</dbReference>
<dbReference type="InterPro" id="IPR005119">
    <property type="entry name" value="LysR_subst-bd"/>
</dbReference>
<dbReference type="InterPro" id="IPR036388">
    <property type="entry name" value="WH-like_DNA-bd_sf"/>
</dbReference>
<comment type="similarity">
    <text evidence="1">Belongs to the LysR transcriptional regulatory family.</text>
</comment>
<feature type="domain" description="HTH lysR-type" evidence="5">
    <location>
        <begin position="8"/>
        <end position="65"/>
    </location>
</feature>
<comment type="caution">
    <text evidence="6">The sequence shown here is derived from an EMBL/GenBank/DDBJ whole genome shotgun (WGS) entry which is preliminary data.</text>
</comment>
<keyword evidence="3" id="KW-0238">DNA-binding</keyword>
<dbReference type="Gene3D" id="1.10.10.10">
    <property type="entry name" value="Winged helix-like DNA-binding domain superfamily/Winged helix DNA-binding domain"/>
    <property type="match status" value="1"/>
</dbReference>
<dbReference type="EMBL" id="JAVIDL010000011">
    <property type="protein sequence ID" value="MDQ8935608.1"/>
    <property type="molecule type" value="Genomic_DNA"/>
</dbReference>
<dbReference type="PANTHER" id="PTHR30118">
    <property type="entry name" value="HTH-TYPE TRANSCRIPTIONAL REGULATOR LEUO-RELATED"/>
    <property type="match status" value="1"/>
</dbReference>
<dbReference type="Pfam" id="PF00126">
    <property type="entry name" value="HTH_1"/>
    <property type="match status" value="1"/>
</dbReference>
<protein>
    <submittedName>
        <fullName evidence="6">LysR family transcriptional regulator</fullName>
    </submittedName>
</protein>
<dbReference type="GO" id="GO:0003700">
    <property type="term" value="F:DNA-binding transcription factor activity"/>
    <property type="evidence" value="ECO:0007669"/>
    <property type="project" value="InterPro"/>
</dbReference>
<dbReference type="SUPFAM" id="SSF46785">
    <property type="entry name" value="Winged helix' DNA-binding domain"/>
    <property type="match status" value="1"/>
</dbReference>
<dbReference type="RefSeq" id="WP_308975523.1">
    <property type="nucleotide sequence ID" value="NZ_JAVIDL010000011.1"/>
</dbReference>
<proteinExistence type="inferred from homology"/>
<dbReference type="InterPro" id="IPR050389">
    <property type="entry name" value="LysR-type_TF"/>
</dbReference>
<keyword evidence="4" id="KW-0804">Transcription</keyword>
<evidence type="ECO:0000256" key="2">
    <source>
        <dbReference type="ARBA" id="ARBA00023015"/>
    </source>
</evidence>
<sequence length="303" mass="34686">MHLIPHGFDLNLISVFYAIYKFRNVTQAAESLYISPSAFSHALNRLRTVLNDPLFIRIDGKMQPTKKAEAIAPTIIKSLEILSLELFSDAPFDNKNAAYEFSIAATEYTLFSVLPLLIQRCRNLAPHVSLKVVHENKNNSFKNIQLGKIDFTIGYSEYEETLSKNIDSFVCFTDRYVVVTPKGKYTSMSLDEYIQANHIRISTWHEHNGVIDQSLKNLGLMRNIVIELPNIMSSPYMIENSDLIITLPYKAANILKEIHPITLFELPFHVPEYEVQVFSLKEQELNSAQTWLINQIKEAFIGK</sequence>
<organism evidence="6 7">
    <name type="scientific">Acinetobacter rudis</name>
    <dbReference type="NCBI Taxonomy" id="632955"/>
    <lineage>
        <taxon>Bacteria</taxon>
        <taxon>Pseudomonadati</taxon>
        <taxon>Pseudomonadota</taxon>
        <taxon>Gammaproteobacteria</taxon>
        <taxon>Moraxellales</taxon>
        <taxon>Moraxellaceae</taxon>
        <taxon>Acinetobacter</taxon>
    </lineage>
</organism>
<dbReference type="InterPro" id="IPR036390">
    <property type="entry name" value="WH_DNA-bd_sf"/>
</dbReference>
<reference evidence="6" key="1">
    <citation type="submission" date="2023-08" db="EMBL/GenBank/DDBJ databases">
        <title>Emergence of clinically-relevant ST2 carbapenem-resistant Acinetobacter baumannii strains in hospital sewages in Zhejiang, East of China.</title>
        <authorList>
            <person name="Kaichao C."/>
            <person name="Zhang R."/>
        </authorList>
    </citation>
    <scope>NUCLEOTIDE SEQUENCE</scope>
    <source>
        <strain evidence="6">M-RB-37</strain>
    </source>
</reference>
<name>A0AAW8J806_9GAMM</name>
<evidence type="ECO:0000256" key="4">
    <source>
        <dbReference type="ARBA" id="ARBA00023163"/>
    </source>
</evidence>
<dbReference type="SUPFAM" id="SSF53850">
    <property type="entry name" value="Periplasmic binding protein-like II"/>
    <property type="match status" value="1"/>
</dbReference>
<evidence type="ECO:0000256" key="1">
    <source>
        <dbReference type="ARBA" id="ARBA00009437"/>
    </source>
</evidence>